<keyword evidence="2" id="KW-1185">Reference proteome</keyword>
<gene>
    <name evidence="1" type="ORF">FNV43_RR27077</name>
</gene>
<comment type="caution">
    <text evidence="1">The sequence shown here is derived from an EMBL/GenBank/DDBJ whole genome shotgun (WGS) entry which is preliminary data.</text>
</comment>
<evidence type="ECO:0000313" key="1">
    <source>
        <dbReference type="EMBL" id="KAF3432337.1"/>
    </source>
</evidence>
<accession>A0A8K0DW67</accession>
<dbReference type="EMBL" id="VOIH02000012">
    <property type="protein sequence ID" value="KAF3432337.1"/>
    <property type="molecule type" value="Genomic_DNA"/>
</dbReference>
<organism evidence="1 2">
    <name type="scientific">Rhamnella rubrinervis</name>
    <dbReference type="NCBI Taxonomy" id="2594499"/>
    <lineage>
        <taxon>Eukaryota</taxon>
        <taxon>Viridiplantae</taxon>
        <taxon>Streptophyta</taxon>
        <taxon>Embryophyta</taxon>
        <taxon>Tracheophyta</taxon>
        <taxon>Spermatophyta</taxon>
        <taxon>Magnoliopsida</taxon>
        <taxon>eudicotyledons</taxon>
        <taxon>Gunneridae</taxon>
        <taxon>Pentapetalae</taxon>
        <taxon>rosids</taxon>
        <taxon>fabids</taxon>
        <taxon>Rosales</taxon>
        <taxon>Rhamnaceae</taxon>
        <taxon>rhamnoid group</taxon>
        <taxon>Rhamneae</taxon>
        <taxon>Rhamnella</taxon>
    </lineage>
</organism>
<protein>
    <submittedName>
        <fullName evidence="1">Uncharacterized protein</fullName>
    </submittedName>
</protein>
<dbReference type="AlphaFoldDB" id="A0A8K0DW67"/>
<dbReference type="Proteomes" id="UP000796880">
    <property type="component" value="Unassembled WGS sequence"/>
</dbReference>
<reference evidence="1" key="1">
    <citation type="submission" date="2020-03" db="EMBL/GenBank/DDBJ databases">
        <title>A high-quality chromosome-level genome assembly of a woody plant with both climbing and erect habits, Rhamnella rubrinervis.</title>
        <authorList>
            <person name="Lu Z."/>
            <person name="Yang Y."/>
            <person name="Zhu X."/>
            <person name="Sun Y."/>
        </authorList>
    </citation>
    <scope>NUCLEOTIDE SEQUENCE</scope>
    <source>
        <strain evidence="1">BYM</strain>
        <tissue evidence="1">Leaf</tissue>
    </source>
</reference>
<name>A0A8K0DW67_9ROSA</name>
<proteinExistence type="predicted"/>
<sequence length="158" mass="16882">MNFLIFHIGAMLLPQVRDLLRFLSFGASVAPSSVEGFRLRHSFCELVRGSGLGFSSGGSGLQDIWALLRAGGFVTDLGSLYELLGWSGRAASVKIVGFRGLFSKWLVVVLQGGNEAVPIGIQKQVSGAAPTIPSNNQNAPTRKGNFVSIRINDAAYKN</sequence>
<evidence type="ECO:0000313" key="2">
    <source>
        <dbReference type="Proteomes" id="UP000796880"/>
    </source>
</evidence>